<feature type="transmembrane region" description="Helical" evidence="6">
    <location>
        <begin position="256"/>
        <end position="276"/>
    </location>
</feature>
<sequence>MTFALTALLLLASGLLGGGVTAPNISMLVELIGCAVLGIAMIGIVDGKYPDHAKSALVFAACVALVPFIQLIPLPASIWRSLPGRAVPDTISQLIGQGDQARPIALDPEQAAMRGLALIVPIAAFVATLQLGTRKRDQLMMLVVGLAFCSLLLGVFQVATGRFYLFSFVHFGLPVGLFANRNHQADLLLLAIPMCARIAETLPFRHDRRRLILLCAVLFFTVGIIATQSRTALAILPVVIVVAFVIHSGNIASRTIWIGSATIGAVAVIAAALLIWTPIGAHALHRFQDVGEDLRPQLWRGTIAAAKSFWPVGSGVGSFVPVYDMFADLDSVNAAWVNHAHNDYLELFLETGVAGIVLIVAYAILLGLRVFPRLSGDAAQQRLVGFTGLAILLLHSITDYPMRTFILLAAFGQLNAMLFPARDARMRSRRKGPFKVSPQPDFLQEPQPATADAATR</sequence>
<feature type="transmembrane region" description="Helical" evidence="6">
    <location>
        <begin position="211"/>
        <end position="226"/>
    </location>
</feature>
<feature type="transmembrane region" description="Helical" evidence="6">
    <location>
        <begin position="352"/>
        <end position="371"/>
    </location>
</feature>
<evidence type="ECO:0000259" key="7">
    <source>
        <dbReference type="Pfam" id="PF04932"/>
    </source>
</evidence>
<feature type="transmembrane region" description="Helical" evidence="6">
    <location>
        <begin position="404"/>
        <end position="421"/>
    </location>
</feature>
<evidence type="ECO:0000313" key="9">
    <source>
        <dbReference type="Proteomes" id="UP001160625"/>
    </source>
</evidence>
<dbReference type="PANTHER" id="PTHR37422">
    <property type="entry name" value="TEICHURONIC ACID BIOSYNTHESIS PROTEIN TUAE"/>
    <property type="match status" value="1"/>
</dbReference>
<dbReference type="RefSeq" id="WP_281042639.1">
    <property type="nucleotide sequence ID" value="NZ_JARYGZ010000001.1"/>
</dbReference>
<dbReference type="EMBL" id="JARYGZ010000001">
    <property type="protein sequence ID" value="MDH7637280.1"/>
    <property type="molecule type" value="Genomic_DNA"/>
</dbReference>
<reference evidence="8" key="1">
    <citation type="submission" date="2023-04" db="EMBL/GenBank/DDBJ databases">
        <title>Sphingomonas sp. MAHUQ-71 isolated from rice field.</title>
        <authorList>
            <person name="Huq M.A."/>
        </authorList>
    </citation>
    <scope>NUCLEOTIDE SEQUENCE</scope>
    <source>
        <strain evidence="8">MAHUQ-71</strain>
    </source>
</reference>
<accession>A0ABT6MWC7</accession>
<feature type="transmembrane region" description="Helical" evidence="6">
    <location>
        <begin position="232"/>
        <end position="249"/>
    </location>
</feature>
<feature type="transmembrane region" description="Helical" evidence="6">
    <location>
        <begin position="27"/>
        <end position="45"/>
    </location>
</feature>
<dbReference type="InterPro" id="IPR051533">
    <property type="entry name" value="WaaL-like"/>
</dbReference>
<keyword evidence="2 6" id="KW-0812">Transmembrane</keyword>
<feature type="transmembrane region" description="Helical" evidence="6">
    <location>
        <begin position="111"/>
        <end position="132"/>
    </location>
</feature>
<keyword evidence="8" id="KW-0436">Ligase</keyword>
<proteinExistence type="predicted"/>
<dbReference type="GO" id="GO:0016874">
    <property type="term" value="F:ligase activity"/>
    <property type="evidence" value="ECO:0007669"/>
    <property type="project" value="UniProtKB-KW"/>
</dbReference>
<feature type="transmembrane region" description="Helical" evidence="6">
    <location>
        <begin position="139"/>
        <end position="157"/>
    </location>
</feature>
<dbReference type="Proteomes" id="UP001160625">
    <property type="component" value="Unassembled WGS sequence"/>
</dbReference>
<evidence type="ECO:0000313" key="8">
    <source>
        <dbReference type="EMBL" id="MDH7637280.1"/>
    </source>
</evidence>
<feature type="transmembrane region" description="Helical" evidence="6">
    <location>
        <begin position="57"/>
        <end position="79"/>
    </location>
</feature>
<keyword evidence="4 6" id="KW-0472">Membrane</keyword>
<keyword evidence="9" id="KW-1185">Reference proteome</keyword>
<dbReference type="PANTHER" id="PTHR37422:SF13">
    <property type="entry name" value="LIPOPOLYSACCHARIDE BIOSYNTHESIS PROTEIN PA4999-RELATED"/>
    <property type="match status" value="1"/>
</dbReference>
<evidence type="ECO:0000256" key="5">
    <source>
        <dbReference type="SAM" id="MobiDB-lite"/>
    </source>
</evidence>
<comment type="subcellular location">
    <subcellularLocation>
        <location evidence="1">Membrane</location>
        <topology evidence="1">Multi-pass membrane protein</topology>
    </subcellularLocation>
</comment>
<organism evidence="8 9">
    <name type="scientific">Sphingomonas oryzagri</name>
    <dbReference type="NCBI Taxonomy" id="3042314"/>
    <lineage>
        <taxon>Bacteria</taxon>
        <taxon>Pseudomonadati</taxon>
        <taxon>Pseudomonadota</taxon>
        <taxon>Alphaproteobacteria</taxon>
        <taxon>Sphingomonadales</taxon>
        <taxon>Sphingomonadaceae</taxon>
        <taxon>Sphingomonas</taxon>
    </lineage>
</organism>
<keyword evidence="3 6" id="KW-1133">Transmembrane helix</keyword>
<evidence type="ECO:0000256" key="2">
    <source>
        <dbReference type="ARBA" id="ARBA00022692"/>
    </source>
</evidence>
<evidence type="ECO:0000256" key="3">
    <source>
        <dbReference type="ARBA" id="ARBA00022989"/>
    </source>
</evidence>
<dbReference type="Pfam" id="PF04932">
    <property type="entry name" value="Wzy_C"/>
    <property type="match status" value="1"/>
</dbReference>
<feature type="region of interest" description="Disordered" evidence="5">
    <location>
        <begin position="430"/>
        <end position="456"/>
    </location>
</feature>
<feature type="domain" description="O-antigen ligase-related" evidence="7">
    <location>
        <begin position="216"/>
        <end position="360"/>
    </location>
</feature>
<evidence type="ECO:0000256" key="4">
    <source>
        <dbReference type="ARBA" id="ARBA00023136"/>
    </source>
</evidence>
<evidence type="ECO:0000256" key="1">
    <source>
        <dbReference type="ARBA" id="ARBA00004141"/>
    </source>
</evidence>
<comment type="caution">
    <text evidence="8">The sequence shown here is derived from an EMBL/GenBank/DDBJ whole genome shotgun (WGS) entry which is preliminary data.</text>
</comment>
<feature type="transmembrane region" description="Helical" evidence="6">
    <location>
        <begin position="383"/>
        <end position="398"/>
    </location>
</feature>
<gene>
    <name evidence="8" type="ORF">QGN17_00925</name>
</gene>
<dbReference type="InterPro" id="IPR007016">
    <property type="entry name" value="O-antigen_ligase-rel_domated"/>
</dbReference>
<evidence type="ECO:0000256" key="6">
    <source>
        <dbReference type="SAM" id="Phobius"/>
    </source>
</evidence>
<name>A0ABT6MWC7_9SPHN</name>
<protein>
    <submittedName>
        <fullName evidence="8">O-antigen ligase family protein</fullName>
    </submittedName>
</protein>